<dbReference type="SMART" id="SM00487">
    <property type="entry name" value="DEXDc"/>
    <property type="match status" value="1"/>
</dbReference>
<dbReference type="Gene3D" id="3.40.50.10810">
    <property type="entry name" value="Tandem AAA-ATPase domain"/>
    <property type="match status" value="2"/>
</dbReference>
<gene>
    <name evidence="6" type="ORF">VNI00_007020</name>
</gene>
<name>A0AAW0D0Z4_9AGAR</name>
<dbReference type="SUPFAM" id="SSF52540">
    <property type="entry name" value="P-loop containing nucleoside triphosphate hydrolases"/>
    <property type="match status" value="2"/>
</dbReference>
<dbReference type="InterPro" id="IPR049730">
    <property type="entry name" value="SNF2/RAD54-like_C"/>
</dbReference>
<feature type="compositionally biased region" description="Polar residues" evidence="4">
    <location>
        <begin position="86"/>
        <end position="104"/>
    </location>
</feature>
<dbReference type="PANTHER" id="PTHR45865:SF1">
    <property type="entry name" value="E3 UBIQUITIN-PROTEIN LIGASE SHPRH"/>
    <property type="match status" value="1"/>
</dbReference>
<dbReference type="InterPro" id="IPR027417">
    <property type="entry name" value="P-loop_NTPase"/>
</dbReference>
<evidence type="ECO:0000256" key="2">
    <source>
        <dbReference type="ARBA" id="ARBA00022801"/>
    </source>
</evidence>
<accession>A0AAW0D0Z4</accession>
<dbReference type="InterPro" id="IPR052583">
    <property type="entry name" value="ATP-helicase/E3_Ub-Ligase"/>
</dbReference>
<reference evidence="6 7" key="1">
    <citation type="submission" date="2024-01" db="EMBL/GenBank/DDBJ databases">
        <title>A draft genome for a cacao thread blight-causing isolate of Paramarasmius palmivorus.</title>
        <authorList>
            <person name="Baruah I.K."/>
            <person name="Bukari Y."/>
            <person name="Amoako-Attah I."/>
            <person name="Meinhardt L.W."/>
            <person name="Bailey B.A."/>
            <person name="Cohen S.P."/>
        </authorList>
    </citation>
    <scope>NUCLEOTIDE SEQUENCE [LARGE SCALE GENOMIC DNA]</scope>
    <source>
        <strain evidence="6 7">GH-12</strain>
    </source>
</reference>
<feature type="domain" description="Helicase ATP-binding" evidence="5">
    <location>
        <begin position="347"/>
        <end position="695"/>
    </location>
</feature>
<protein>
    <recommendedName>
        <fullName evidence="5">Helicase ATP-binding domain-containing protein</fullName>
    </recommendedName>
</protein>
<dbReference type="Gene3D" id="3.40.50.300">
    <property type="entry name" value="P-loop containing nucleotide triphosphate hydrolases"/>
    <property type="match status" value="1"/>
</dbReference>
<feature type="compositionally biased region" description="Acidic residues" evidence="4">
    <location>
        <begin position="928"/>
        <end position="944"/>
    </location>
</feature>
<evidence type="ECO:0000256" key="3">
    <source>
        <dbReference type="ARBA" id="ARBA00022840"/>
    </source>
</evidence>
<sequence length="1689" mass="189824">MRETISYHNGSLRSSQPSRIPHPRSTGFYNQSILYLRNVAKLLQMNKGGIVEVDASKDEMENSEKGKKRARSPSMSHDISNKRTKTSLTGAASRTDNSSENNNPYPIQHMPYIHTSDPTELPKDTGLLPALRHIYEMHYTTEDKGLQNQQPGAEEVRFTKELENLFGVTAEPQTVELGSISFTSSFGDLVAKSTLLEDPDTAGRESDWISILPPYNPDSMSASDHDISSPELEDIMRTSYVLQGAGKAAISGNLKLVVLPSGEDERFRVQIHVTVSLVLPEIFDAPTNYLRRSVEDAQRRLLSYLVPSPAPPPSFTGTNNITFYYSVMAPAPNLPPMVEEAMQPDMLESTLLPFQRRAVGWLLDREGMSISADGTIQPKHSNSTTEFSFWEPVSLMGGEEWWYNRLTGALSRTRPDTESALSSFGGILAEEPGLGKTVETIALVCLNPAPADRTPAVTRWEPEAQVDVKAVKATLIVTPLALQSQWIDEIKVHAPHLKVLVYDGWSKLKVPLTPTQIEEAKQKKALEKKKAKKKAGRASSKAEAIERIKGTKGKGKARADENQAEVEEEDDNDEVIDWYTYAHGFDIVITTYSVLQSDLNVARAPPTRPRRDGVVYSNIERQRSPLVCCEWYRVIMDEVQMAGGGKVEDMVSLIPRRTSFAVSGTPARTQVADLVHVLKFLRVYQTQILSQRIWHRLLLPGFARQFADLFGYYSIRTIKSAVSSELTIPQQTRYLVSIEMGRVERHVYDQALETMLLELGLDARGVATSEGWEIDGALLRSSIRRLRAICTHPQVGQLARQNGVDKLMKSGVLKTMADVLQMMKDQNWRTLMDDCKAKIQALIKMAQLQMLDAAAINRYQVVLDTLLVAEKDAKKLMEDVEAAITVHRARGDELRKEAAAQKELRAQAQSHQQQSTGKGKERESSPLSEEEDDDDEDEDGDDDDYKGIPKTPAGKDYKDKLRGLKQRLRETRFVLHRVKLLQGDAHHNMGPAHADQENDAYDAAEQIRKALLKTTENKAKKGMEQLTLDATNTGVNAEELMIPVPFLEQGGIRSAELVEEFHEIAENVLNEQTILLWEWRTEIHNLLTQKLSSGGEGEGEAEGADGHEYERNLANQSKAEVFMQVYGALLADRREALINERTLLAAHDVRETKKRKTRAALNAAGHEDDAMEINDDVEVKPEDEVLHKQLSETRKELLAALGGRAVKSIMVELTGALTRVARDDDPERALLKRAVSDLRRLIQTQHPHWIPNPEQMLDKLDADLGIFRKAFNQRVLYFRQLQEISDSVAEVEFEGSRHMAFEETKTEKEELDVKINRGHAHQRYLDNLADNQEENKDEEDECCTLCRCEFIRGFITTWYATLRIVPIDIDKLQRFTLDDPAKPPPPRIVNGEMVPRSTRRIEYNLLDPAILSEMQKIEAFGDFGNKIQSLVRHLLYLQQNDPGSKSIVFSAWADSLTIVQQALTENGIQSIRIDRGARGVGPVIRFKNDPHISVLLLHGERENAGLNITCASRVFLLESVVHHGFEVQAIARIDRMGQTRPTEVYCYYAEGIPATVLCVLPIHPHSFRTETVERNILDLAARQGLSLYTKENARGTLNSATFATNAEKQEIDSPAKRSAAKTQKGDFISKIDDMLAVLFPHMYEDVEYLIPEEDVVMEDLTNVQNDNLHMRRSNSNKQVNAVAGPSRLR</sequence>
<feature type="region of interest" description="Disordered" evidence="4">
    <location>
        <begin position="526"/>
        <end position="570"/>
    </location>
</feature>
<dbReference type="InterPro" id="IPR000330">
    <property type="entry name" value="SNF2_N"/>
</dbReference>
<dbReference type="GO" id="GO:0061630">
    <property type="term" value="F:ubiquitin protein ligase activity"/>
    <property type="evidence" value="ECO:0007669"/>
    <property type="project" value="TreeGrafter"/>
</dbReference>
<feature type="region of interest" description="Disordered" evidence="4">
    <location>
        <begin position="895"/>
        <end position="960"/>
    </location>
</feature>
<evidence type="ECO:0000256" key="1">
    <source>
        <dbReference type="ARBA" id="ARBA00022741"/>
    </source>
</evidence>
<keyword evidence="7" id="KW-1185">Reference proteome</keyword>
<feature type="compositionally biased region" description="Basic and acidic residues" evidence="4">
    <location>
        <begin position="895"/>
        <end position="905"/>
    </location>
</feature>
<evidence type="ECO:0000259" key="5">
    <source>
        <dbReference type="SMART" id="SM00487"/>
    </source>
</evidence>
<dbReference type="GO" id="GO:0005524">
    <property type="term" value="F:ATP binding"/>
    <property type="evidence" value="ECO:0007669"/>
    <property type="project" value="InterPro"/>
</dbReference>
<feature type="compositionally biased region" description="Polar residues" evidence="4">
    <location>
        <begin position="1"/>
        <end position="18"/>
    </location>
</feature>
<feature type="compositionally biased region" description="Basic residues" evidence="4">
    <location>
        <begin position="526"/>
        <end position="536"/>
    </location>
</feature>
<dbReference type="Proteomes" id="UP001383192">
    <property type="component" value="Unassembled WGS sequence"/>
</dbReference>
<feature type="region of interest" description="Disordered" evidence="4">
    <location>
        <begin position="56"/>
        <end position="104"/>
    </location>
</feature>
<comment type="caution">
    <text evidence="6">The sequence shown here is derived from an EMBL/GenBank/DDBJ whole genome shotgun (WGS) entry which is preliminary data.</text>
</comment>
<keyword evidence="2" id="KW-0378">Hydrolase</keyword>
<dbReference type="GO" id="GO:0000209">
    <property type="term" value="P:protein polyubiquitination"/>
    <property type="evidence" value="ECO:0007669"/>
    <property type="project" value="TreeGrafter"/>
</dbReference>
<keyword evidence="1" id="KW-0547">Nucleotide-binding</keyword>
<dbReference type="InterPro" id="IPR059033">
    <property type="entry name" value="C144_05_dom"/>
</dbReference>
<organism evidence="6 7">
    <name type="scientific">Paramarasmius palmivorus</name>
    <dbReference type="NCBI Taxonomy" id="297713"/>
    <lineage>
        <taxon>Eukaryota</taxon>
        <taxon>Fungi</taxon>
        <taxon>Dikarya</taxon>
        <taxon>Basidiomycota</taxon>
        <taxon>Agaricomycotina</taxon>
        <taxon>Agaricomycetes</taxon>
        <taxon>Agaricomycetidae</taxon>
        <taxon>Agaricales</taxon>
        <taxon>Marasmiineae</taxon>
        <taxon>Marasmiaceae</taxon>
        <taxon>Paramarasmius</taxon>
    </lineage>
</organism>
<dbReference type="GO" id="GO:0006974">
    <property type="term" value="P:DNA damage response"/>
    <property type="evidence" value="ECO:0007669"/>
    <property type="project" value="TreeGrafter"/>
</dbReference>
<dbReference type="EMBL" id="JAYKXP010000022">
    <property type="protein sequence ID" value="KAK7046025.1"/>
    <property type="molecule type" value="Genomic_DNA"/>
</dbReference>
<dbReference type="InterPro" id="IPR038718">
    <property type="entry name" value="SNF2-like_sf"/>
</dbReference>
<feature type="compositionally biased region" description="Polar residues" evidence="4">
    <location>
        <begin position="907"/>
        <end position="917"/>
    </location>
</feature>
<dbReference type="PANTHER" id="PTHR45865">
    <property type="entry name" value="E3 UBIQUITIN-PROTEIN LIGASE SHPRH FAMILY MEMBER"/>
    <property type="match status" value="1"/>
</dbReference>
<proteinExistence type="predicted"/>
<dbReference type="GO" id="GO:0016787">
    <property type="term" value="F:hydrolase activity"/>
    <property type="evidence" value="ECO:0007669"/>
    <property type="project" value="UniProtKB-KW"/>
</dbReference>
<evidence type="ECO:0000256" key="4">
    <source>
        <dbReference type="SAM" id="MobiDB-lite"/>
    </source>
</evidence>
<dbReference type="Pfam" id="PF26021">
    <property type="entry name" value="Ferritin_C144_05"/>
    <property type="match status" value="1"/>
</dbReference>
<dbReference type="GO" id="GO:0005634">
    <property type="term" value="C:nucleus"/>
    <property type="evidence" value="ECO:0007669"/>
    <property type="project" value="TreeGrafter"/>
</dbReference>
<evidence type="ECO:0000313" key="6">
    <source>
        <dbReference type="EMBL" id="KAK7046025.1"/>
    </source>
</evidence>
<dbReference type="CDD" id="cd18793">
    <property type="entry name" value="SF2_C_SNF"/>
    <property type="match status" value="1"/>
</dbReference>
<dbReference type="Pfam" id="PF00176">
    <property type="entry name" value="SNF2-rel_dom"/>
    <property type="match status" value="1"/>
</dbReference>
<feature type="compositionally biased region" description="Basic and acidic residues" evidence="4">
    <location>
        <begin position="56"/>
        <end position="65"/>
    </location>
</feature>
<keyword evidence="3" id="KW-0067">ATP-binding</keyword>
<feature type="region of interest" description="Disordered" evidence="4">
    <location>
        <begin position="1"/>
        <end position="24"/>
    </location>
</feature>
<dbReference type="InterPro" id="IPR014001">
    <property type="entry name" value="Helicase_ATP-bd"/>
</dbReference>
<evidence type="ECO:0000313" key="7">
    <source>
        <dbReference type="Proteomes" id="UP001383192"/>
    </source>
</evidence>